<dbReference type="PANTHER" id="PTHR31105:SF42">
    <property type="entry name" value="OS02G0258300 PROTEIN"/>
    <property type="match status" value="1"/>
</dbReference>
<evidence type="ECO:0000256" key="1">
    <source>
        <dbReference type="SAM" id="MobiDB-lite"/>
    </source>
</evidence>
<feature type="region of interest" description="Disordered" evidence="1">
    <location>
        <begin position="47"/>
        <end position="68"/>
    </location>
</feature>
<dbReference type="EMBL" id="CM035411">
    <property type="protein sequence ID" value="KAH7434631.1"/>
    <property type="molecule type" value="Genomic_DNA"/>
</dbReference>
<dbReference type="GO" id="GO:1900150">
    <property type="term" value="P:regulation of defense response to fungus"/>
    <property type="evidence" value="ECO:0007669"/>
    <property type="project" value="InterPro"/>
</dbReference>
<sequence length="476" mass="52503">MPDSDLPYAGVHECVVPAEEGSDFAAGLALPSEDVKCDSENRYGILNDKDEQGNVDKGAARKSMDGGRSGFEQHHVNAGESICQNNMYIPSVHNPQDSELSNPVDDKEDSTREIGVLVSSEHNSGELKQLTGHDKRKVTKTLTALEACHTDSKECSMAISTIRNKILRTSSFEGEKVKSRVEHWVNSSAQEESFKAKSRPQCSEKCPVGCERHVPFRSGHPLHRHFGYKSPAELFKKVTSSENAEQKVRSGTDSSPSSSSSPRNKYRREDAGALSVLLRARSLQRWTGGEANARRNNFSWETVFHGSAKKLLKRSLRIAKHAVLKRKSKVIVNGHVLSDANLRQAEERAGKLRPGSYWYDRKAGFWGVEGGPCRGILPPFIEEFNYPMVENCSAGDTQIYINGRELHSKDVLILSGRGLPLHAGKAYSLEFDGLLVDETTGLDVTHFGKLAPTVERNGRGFGMFAGARPLVKTPTE</sequence>
<evidence type="ECO:0000313" key="3">
    <source>
        <dbReference type="Proteomes" id="UP000825935"/>
    </source>
</evidence>
<dbReference type="Proteomes" id="UP000825935">
    <property type="component" value="Chromosome 6"/>
</dbReference>
<gene>
    <name evidence="2" type="ORF">KP509_06G026900</name>
</gene>
<comment type="caution">
    <text evidence="2">The sequence shown here is derived from an EMBL/GenBank/DDBJ whole genome shotgun (WGS) entry which is preliminary data.</text>
</comment>
<reference evidence="2" key="1">
    <citation type="submission" date="2021-08" db="EMBL/GenBank/DDBJ databases">
        <title>WGS assembly of Ceratopteris richardii.</title>
        <authorList>
            <person name="Marchant D.B."/>
            <person name="Chen G."/>
            <person name="Jenkins J."/>
            <person name="Shu S."/>
            <person name="Leebens-Mack J."/>
            <person name="Grimwood J."/>
            <person name="Schmutz J."/>
            <person name="Soltis P."/>
            <person name="Soltis D."/>
            <person name="Chen Z.-H."/>
        </authorList>
    </citation>
    <scope>NUCLEOTIDE SEQUENCE</scope>
    <source>
        <strain evidence="2">Whitten #5841</strain>
        <tissue evidence="2">Leaf</tissue>
    </source>
</reference>
<accession>A0A8T2UEF3</accession>
<evidence type="ECO:0000313" key="2">
    <source>
        <dbReference type="EMBL" id="KAH7434631.1"/>
    </source>
</evidence>
<dbReference type="OrthoDB" id="2020426at2759"/>
<organism evidence="2 3">
    <name type="scientific">Ceratopteris richardii</name>
    <name type="common">Triangle waterfern</name>
    <dbReference type="NCBI Taxonomy" id="49495"/>
    <lineage>
        <taxon>Eukaryota</taxon>
        <taxon>Viridiplantae</taxon>
        <taxon>Streptophyta</taxon>
        <taxon>Embryophyta</taxon>
        <taxon>Tracheophyta</taxon>
        <taxon>Polypodiopsida</taxon>
        <taxon>Polypodiidae</taxon>
        <taxon>Polypodiales</taxon>
        <taxon>Pteridineae</taxon>
        <taxon>Pteridaceae</taxon>
        <taxon>Parkerioideae</taxon>
        <taxon>Ceratopteris</taxon>
    </lineage>
</organism>
<dbReference type="InterPro" id="IPR040244">
    <property type="entry name" value="EDR4-like"/>
</dbReference>
<dbReference type="PANTHER" id="PTHR31105">
    <property type="entry name" value="EXTRA-LARGE G-PROTEIN-LIKE"/>
    <property type="match status" value="1"/>
</dbReference>
<name>A0A8T2UEF3_CERRI</name>
<protein>
    <submittedName>
        <fullName evidence="2">Uncharacterized protein</fullName>
    </submittedName>
</protein>
<keyword evidence="3" id="KW-1185">Reference proteome</keyword>
<proteinExistence type="predicted"/>
<feature type="region of interest" description="Disordered" evidence="1">
    <location>
        <begin position="239"/>
        <end position="266"/>
    </location>
</feature>
<dbReference type="AlphaFoldDB" id="A0A8T2UEF3"/>